<evidence type="ECO:0000256" key="6">
    <source>
        <dbReference type="SAM" id="Phobius"/>
    </source>
</evidence>
<evidence type="ECO:0000256" key="5">
    <source>
        <dbReference type="ARBA" id="ARBA00023136"/>
    </source>
</evidence>
<feature type="transmembrane region" description="Helical" evidence="6">
    <location>
        <begin position="7"/>
        <end position="26"/>
    </location>
</feature>
<dbReference type="InterPro" id="IPR022791">
    <property type="entry name" value="L-PG_synthase/AglD"/>
</dbReference>
<reference evidence="8" key="1">
    <citation type="journal article" date="2019" name="Int. J. Syst. Evol. Microbiol.">
        <title>The Global Catalogue of Microorganisms (GCM) 10K type strain sequencing project: providing services to taxonomists for standard genome sequencing and annotation.</title>
        <authorList>
            <consortium name="The Broad Institute Genomics Platform"/>
            <consortium name="The Broad Institute Genome Sequencing Center for Infectious Disease"/>
            <person name="Wu L."/>
            <person name="Ma J."/>
        </authorList>
    </citation>
    <scope>NUCLEOTIDE SEQUENCE [LARGE SCALE GENOMIC DNA]</scope>
    <source>
        <strain evidence="8">CECT 7706</strain>
    </source>
</reference>
<dbReference type="PANTHER" id="PTHR39087">
    <property type="entry name" value="UPF0104 MEMBRANE PROTEIN MJ1595"/>
    <property type="match status" value="1"/>
</dbReference>
<protein>
    <submittedName>
        <fullName evidence="7">Lysylphosphatidylglycerol synthase transmembrane domain-containing protein</fullName>
    </submittedName>
</protein>
<feature type="transmembrane region" description="Helical" evidence="6">
    <location>
        <begin position="300"/>
        <end position="322"/>
    </location>
</feature>
<name>A0ABT8CDU0_9BACT</name>
<feature type="transmembrane region" description="Helical" evidence="6">
    <location>
        <begin position="168"/>
        <end position="188"/>
    </location>
</feature>
<comment type="caution">
    <text evidence="7">The sequence shown here is derived from an EMBL/GenBank/DDBJ whole genome shotgun (WGS) entry which is preliminary data.</text>
</comment>
<keyword evidence="5 6" id="KW-0472">Membrane</keyword>
<evidence type="ECO:0000256" key="2">
    <source>
        <dbReference type="ARBA" id="ARBA00022475"/>
    </source>
</evidence>
<dbReference type="Pfam" id="PF03706">
    <property type="entry name" value="LPG_synthase_TM"/>
    <property type="match status" value="1"/>
</dbReference>
<comment type="subcellular location">
    <subcellularLocation>
        <location evidence="1">Cell membrane</location>
        <topology evidence="1">Multi-pass membrane protein</topology>
    </subcellularLocation>
</comment>
<evidence type="ECO:0000256" key="1">
    <source>
        <dbReference type="ARBA" id="ARBA00004651"/>
    </source>
</evidence>
<proteinExistence type="predicted"/>
<feature type="transmembrane region" description="Helical" evidence="6">
    <location>
        <begin position="255"/>
        <end position="288"/>
    </location>
</feature>
<evidence type="ECO:0000256" key="4">
    <source>
        <dbReference type="ARBA" id="ARBA00022989"/>
    </source>
</evidence>
<keyword evidence="3 6" id="KW-0812">Transmembrane</keyword>
<keyword evidence="4 6" id="KW-1133">Transmembrane helix</keyword>
<evidence type="ECO:0000313" key="8">
    <source>
        <dbReference type="Proteomes" id="UP001236663"/>
    </source>
</evidence>
<gene>
    <name evidence="7" type="ORF">QWZ15_18030</name>
</gene>
<feature type="transmembrane region" description="Helical" evidence="6">
    <location>
        <begin position="220"/>
        <end position="243"/>
    </location>
</feature>
<sequence length="342" mass="38320">MNKKLKRGIQLTLPLLMAVGIFYFLYKDVEKETILSALRETNLFWLGASLFVGIIGYALRAWRWKLLISTKEAFSVNTVTVFWALMLGYLINLLVPRAGELARCGAVNRVYPIPTGKLIGTVVMERTIDLALMLLMVTLAFLLQGTVFLEIFGMLVSVPALSQFIQSYFALGMVVLGGLALALYLSYIKFKNHRLVGKIRQFLRQFVSGIETVYQMKNQWGFWIASLLIWLIYFLMMYWIALAMPATSSLSMGSVLMVLVMGSLGMVAPVQGGIGTFHAMVAFILLFYGISEEQGKIFAMVVHASQMLTILILGGIGMLYFLPKKKATLTLKETFISKKIIK</sequence>
<feature type="transmembrane region" description="Helical" evidence="6">
    <location>
        <begin position="130"/>
        <end position="156"/>
    </location>
</feature>
<dbReference type="RefSeq" id="WP_163385461.1">
    <property type="nucleotide sequence ID" value="NZ_JAUFQS010000041.1"/>
</dbReference>
<dbReference type="EMBL" id="JAUFQS010000041">
    <property type="protein sequence ID" value="MDN3689728.1"/>
    <property type="molecule type" value="Genomic_DNA"/>
</dbReference>
<evidence type="ECO:0000313" key="7">
    <source>
        <dbReference type="EMBL" id="MDN3689728.1"/>
    </source>
</evidence>
<organism evidence="7 8">
    <name type="scientific">Cyclobacterium jeungdonense</name>
    <dbReference type="NCBI Taxonomy" id="708087"/>
    <lineage>
        <taxon>Bacteria</taxon>
        <taxon>Pseudomonadati</taxon>
        <taxon>Bacteroidota</taxon>
        <taxon>Cytophagia</taxon>
        <taxon>Cytophagales</taxon>
        <taxon>Cyclobacteriaceae</taxon>
        <taxon>Cyclobacterium</taxon>
    </lineage>
</organism>
<accession>A0ABT8CDU0</accession>
<feature type="transmembrane region" description="Helical" evidence="6">
    <location>
        <begin position="42"/>
        <end position="62"/>
    </location>
</feature>
<keyword evidence="2" id="KW-1003">Cell membrane</keyword>
<dbReference type="NCBIfam" id="TIGR00374">
    <property type="entry name" value="flippase-like domain"/>
    <property type="match status" value="1"/>
</dbReference>
<keyword evidence="8" id="KW-1185">Reference proteome</keyword>
<dbReference type="PANTHER" id="PTHR39087:SF2">
    <property type="entry name" value="UPF0104 MEMBRANE PROTEIN MJ1595"/>
    <property type="match status" value="1"/>
</dbReference>
<feature type="transmembrane region" description="Helical" evidence="6">
    <location>
        <begin position="74"/>
        <end position="91"/>
    </location>
</feature>
<evidence type="ECO:0000256" key="3">
    <source>
        <dbReference type="ARBA" id="ARBA00022692"/>
    </source>
</evidence>
<dbReference type="Proteomes" id="UP001236663">
    <property type="component" value="Unassembled WGS sequence"/>
</dbReference>